<gene>
    <name evidence="1" type="ORF">NSP04_01180</name>
</gene>
<comment type="caution">
    <text evidence="1">The sequence shown here is derived from an EMBL/GenBank/DDBJ whole genome shotgun (WGS) entry which is preliminary data.</text>
</comment>
<evidence type="ECO:0000313" key="1">
    <source>
        <dbReference type="EMBL" id="MCR2745257.1"/>
    </source>
</evidence>
<accession>A0ABT1XDA2</accession>
<sequence>MSHKDFLLLKQWLADVGCMVFYLEHPFLGRPGDNQFEFLGATSQGNIGVFNFSNNLQIEIFNPGELNFLQSYIELQSIENLRVNWCGNIVELHDMSLCIDQ</sequence>
<name>A0ABT1XDA2_9BURK</name>
<dbReference type="Proteomes" id="UP001165267">
    <property type="component" value="Unassembled WGS sequence"/>
</dbReference>
<keyword evidence="2" id="KW-1185">Reference proteome</keyword>
<protein>
    <submittedName>
        <fullName evidence="1">Uncharacterized protein</fullName>
    </submittedName>
</protein>
<reference evidence="1" key="1">
    <citation type="submission" date="2022-07" db="EMBL/GenBank/DDBJ databases">
        <authorList>
            <person name="Xamxidin M."/>
        </authorList>
    </citation>
    <scope>NUCLEOTIDE SEQUENCE</scope>
    <source>
        <strain evidence="1">YS8-69</strain>
    </source>
</reference>
<dbReference type="RefSeq" id="WP_257510506.1">
    <property type="nucleotide sequence ID" value="NZ_JANKHG010000001.1"/>
</dbReference>
<organism evidence="1 2">
    <name type="scientific">Limnobacter parvus</name>
    <dbReference type="NCBI Taxonomy" id="2939690"/>
    <lineage>
        <taxon>Bacteria</taxon>
        <taxon>Pseudomonadati</taxon>
        <taxon>Pseudomonadota</taxon>
        <taxon>Betaproteobacteria</taxon>
        <taxon>Burkholderiales</taxon>
        <taxon>Burkholderiaceae</taxon>
        <taxon>Limnobacter</taxon>
    </lineage>
</organism>
<proteinExistence type="predicted"/>
<evidence type="ECO:0000313" key="2">
    <source>
        <dbReference type="Proteomes" id="UP001165267"/>
    </source>
</evidence>
<dbReference type="EMBL" id="JANKHG010000001">
    <property type="protein sequence ID" value="MCR2745257.1"/>
    <property type="molecule type" value="Genomic_DNA"/>
</dbReference>